<dbReference type="GO" id="GO:0006450">
    <property type="term" value="P:regulation of translational fidelity"/>
    <property type="evidence" value="ECO:0007669"/>
    <property type="project" value="TreeGrafter"/>
</dbReference>
<dbReference type="Gene3D" id="3.90.870.10">
    <property type="entry name" value="DHBP synthase"/>
    <property type="match status" value="1"/>
</dbReference>
<evidence type="ECO:0000256" key="7">
    <source>
        <dbReference type="ARBA" id="ARBA00022694"/>
    </source>
</evidence>
<keyword evidence="6" id="KW-0808">Transferase</keyword>
<dbReference type="PANTHER" id="PTHR17490:SF16">
    <property type="entry name" value="THREONYLCARBAMOYL-AMP SYNTHASE"/>
    <property type="match status" value="1"/>
</dbReference>
<name>A0A2G5HTP5_CERBT</name>
<keyword evidence="7" id="KW-0819">tRNA processing</keyword>
<evidence type="ECO:0000256" key="10">
    <source>
        <dbReference type="ARBA" id="ARBA00022840"/>
    </source>
</evidence>
<dbReference type="Gene3D" id="3.40.50.11030">
    <property type="entry name" value="Threonylcarbamoyl-AMP synthase, C-terminal domain"/>
    <property type="match status" value="1"/>
</dbReference>
<dbReference type="EMBL" id="LKMD01000103">
    <property type="protein sequence ID" value="PIA95900.1"/>
    <property type="molecule type" value="Genomic_DNA"/>
</dbReference>
<sequence length="473" mass="50623">MFNSIFRTRSLKQAANIRHHVNASTSPAMDTRILPVDVGKIGSMRAKSATNDILDELDFQIDDESIDAQNLQQAAKDLKTSDVPVAFPTETVYGLGADATRSDAVKGIYKAKQRPSDNPLIVHFHSLQQLRSLLHGHASSEANGVGEDPIPAIYHSLISRFWPGPLTIILPNPSNSPLAPEVTAGLQTFGARMPRHPLALALLSLADIPVAAPSANASTKPSPTAAEHVAYDLEGRISTILDGGPCDVGVESTVVDGISQQPPVVLRPGGISLEQIRSCPGWEDTQIGYKDTSEKGAQPRAPGMKYRHYSPKATVVLFEAGKSPPSSDELKAHIGEKARIGLVRTKLWQLDISASNAITVHESGTKGNMVERTSSEQGAGFAGMLKTLQETNWSKIVPTKHAASIAGNPVELVDVALGDDTEDVARGIFSALRDLDRLDVDAIFVEGIDDNEGSLAAAVMNRLRKAAEVRVKD</sequence>
<evidence type="ECO:0000256" key="13">
    <source>
        <dbReference type="ARBA" id="ARBA00056339"/>
    </source>
</evidence>
<organism evidence="16 17">
    <name type="scientific">Cercospora beticola</name>
    <name type="common">Sugarbeet leaf spot fungus</name>
    <dbReference type="NCBI Taxonomy" id="122368"/>
    <lineage>
        <taxon>Eukaryota</taxon>
        <taxon>Fungi</taxon>
        <taxon>Dikarya</taxon>
        <taxon>Ascomycota</taxon>
        <taxon>Pezizomycotina</taxon>
        <taxon>Dothideomycetes</taxon>
        <taxon>Dothideomycetidae</taxon>
        <taxon>Mycosphaerellales</taxon>
        <taxon>Mycosphaerellaceae</taxon>
        <taxon>Cercospora</taxon>
    </lineage>
</organism>
<evidence type="ECO:0000256" key="8">
    <source>
        <dbReference type="ARBA" id="ARBA00022695"/>
    </source>
</evidence>
<dbReference type="InterPro" id="IPR005145">
    <property type="entry name" value="Sua5_C"/>
</dbReference>
<evidence type="ECO:0000256" key="2">
    <source>
        <dbReference type="ARBA" id="ARBA00007663"/>
    </source>
</evidence>
<comment type="function">
    <text evidence="13">Required for the formation of a threonylcarbamoyl group on adenosine at position 37 (t(6)A37) in tRNAs that read codons beginning with adenine. Likely catalyzes the conversion of L-threonine, HCO(3)(-)/CO(2) and ATP to give threonylcarbamoyl-AMP (TC-AMP) as the acyladenylate intermediate, with the release of diphosphate. Required for normal translation, by ensuring translation fidelity at the level of codon recognition, appropriate translation initiation selection and maintenance of reading frame. Also involved in telomere replication. Binds to single-stranded telomeric (ssTG) DNA and positively regulates telomere length.</text>
</comment>
<feature type="coiled-coil region" evidence="14">
    <location>
        <begin position="54"/>
        <end position="81"/>
    </location>
</feature>
<proteinExistence type="inferred from homology"/>
<dbReference type="InterPro" id="IPR038385">
    <property type="entry name" value="Sua5/YwlC_C"/>
</dbReference>
<keyword evidence="10" id="KW-0067">ATP-binding</keyword>
<evidence type="ECO:0000256" key="4">
    <source>
        <dbReference type="ARBA" id="ARBA00015492"/>
    </source>
</evidence>
<evidence type="ECO:0000256" key="14">
    <source>
        <dbReference type="SAM" id="Coils"/>
    </source>
</evidence>
<dbReference type="OrthoDB" id="412787at2759"/>
<evidence type="ECO:0000259" key="15">
    <source>
        <dbReference type="PROSITE" id="PS51163"/>
    </source>
</evidence>
<evidence type="ECO:0000256" key="6">
    <source>
        <dbReference type="ARBA" id="ARBA00022679"/>
    </source>
</evidence>
<accession>A0A2G5HTP5</accession>
<evidence type="ECO:0000256" key="11">
    <source>
        <dbReference type="ARBA" id="ARBA00029774"/>
    </source>
</evidence>
<evidence type="ECO:0000256" key="5">
    <source>
        <dbReference type="ARBA" id="ARBA00022490"/>
    </source>
</evidence>
<keyword evidence="14" id="KW-0175">Coiled coil</keyword>
<dbReference type="Pfam" id="PF01300">
    <property type="entry name" value="Sua5_yciO_yrdC"/>
    <property type="match status" value="1"/>
</dbReference>
<dbReference type="SUPFAM" id="SSF55821">
    <property type="entry name" value="YrdC/RibB"/>
    <property type="match status" value="1"/>
</dbReference>
<evidence type="ECO:0000256" key="9">
    <source>
        <dbReference type="ARBA" id="ARBA00022741"/>
    </source>
</evidence>
<keyword evidence="9" id="KW-0547">Nucleotide-binding</keyword>
<keyword evidence="5" id="KW-0963">Cytoplasm</keyword>
<reference evidence="16 17" key="1">
    <citation type="submission" date="2015-10" db="EMBL/GenBank/DDBJ databases">
        <title>The cercosporin biosynthetic gene cluster was horizontally transferred to several fungal lineages and shown to be expanded in Cercospora beticola based on microsynteny with recipient genomes.</title>
        <authorList>
            <person name="De Jonge R."/>
            <person name="Ebert M.K."/>
            <person name="Suttle J.C."/>
            <person name="Jurick Ii W.M."/>
            <person name="Secor G.A."/>
            <person name="Thomma B.P."/>
            <person name="Van De Peer Y."/>
            <person name="Bolton M.D."/>
        </authorList>
    </citation>
    <scope>NUCLEOTIDE SEQUENCE [LARGE SCALE GENOMIC DNA]</scope>
    <source>
        <strain evidence="16 17">09-40</strain>
    </source>
</reference>
<dbReference type="Proteomes" id="UP000230605">
    <property type="component" value="Chromosome 8"/>
</dbReference>
<dbReference type="GO" id="GO:0005524">
    <property type="term" value="F:ATP binding"/>
    <property type="evidence" value="ECO:0007669"/>
    <property type="project" value="UniProtKB-KW"/>
</dbReference>
<protein>
    <recommendedName>
        <fullName evidence="4">Threonylcarbamoyl-AMP synthase</fullName>
        <ecNumber evidence="3">2.7.7.87</ecNumber>
    </recommendedName>
    <alternativeName>
        <fullName evidence="11">L-threonylcarbamoyladenylate synthase</fullName>
    </alternativeName>
</protein>
<dbReference type="AlphaFoldDB" id="A0A2G5HTP5"/>
<gene>
    <name evidence="16" type="ORF">CB0940_10702</name>
</gene>
<dbReference type="GO" id="GO:0002949">
    <property type="term" value="P:tRNA threonylcarbamoyladenosine modification"/>
    <property type="evidence" value="ECO:0007669"/>
    <property type="project" value="UniProtKB-ARBA"/>
</dbReference>
<dbReference type="PANTHER" id="PTHR17490">
    <property type="entry name" value="SUA5"/>
    <property type="match status" value="1"/>
</dbReference>
<dbReference type="InterPro" id="IPR050156">
    <property type="entry name" value="TC-AMP_synthase_SUA5"/>
</dbReference>
<evidence type="ECO:0000256" key="12">
    <source>
        <dbReference type="ARBA" id="ARBA00048366"/>
    </source>
</evidence>
<dbReference type="PROSITE" id="PS51163">
    <property type="entry name" value="YRDC"/>
    <property type="match status" value="1"/>
</dbReference>
<dbReference type="NCBIfam" id="TIGR00057">
    <property type="entry name" value="L-threonylcarbamoyladenylate synthase"/>
    <property type="match status" value="1"/>
</dbReference>
<keyword evidence="8" id="KW-0548">Nucleotidyltransferase</keyword>
<dbReference type="EC" id="2.7.7.87" evidence="3"/>
<dbReference type="GO" id="GO:0000049">
    <property type="term" value="F:tRNA binding"/>
    <property type="evidence" value="ECO:0007669"/>
    <property type="project" value="TreeGrafter"/>
</dbReference>
<dbReference type="InterPro" id="IPR006070">
    <property type="entry name" value="Sua5-like_dom"/>
</dbReference>
<comment type="similarity">
    <text evidence="2">Belongs to the SUA5 family.</text>
</comment>
<dbReference type="Pfam" id="PF03481">
    <property type="entry name" value="Sua5_C"/>
    <property type="match status" value="1"/>
</dbReference>
<dbReference type="InterPro" id="IPR017945">
    <property type="entry name" value="DHBP_synth_RibB-like_a/b_dom"/>
</dbReference>
<dbReference type="GO" id="GO:0003725">
    <property type="term" value="F:double-stranded RNA binding"/>
    <property type="evidence" value="ECO:0007669"/>
    <property type="project" value="InterPro"/>
</dbReference>
<comment type="subcellular location">
    <subcellularLocation>
        <location evidence="1">Cytoplasm</location>
    </subcellularLocation>
</comment>
<feature type="domain" description="YrdC-like" evidence="15">
    <location>
        <begin position="68"/>
        <end position="271"/>
    </location>
</feature>
<dbReference type="GO" id="GO:0005737">
    <property type="term" value="C:cytoplasm"/>
    <property type="evidence" value="ECO:0007669"/>
    <property type="project" value="UniProtKB-SubCell"/>
</dbReference>
<dbReference type="GO" id="GO:0061710">
    <property type="term" value="F:L-threonylcarbamoyladenylate synthase"/>
    <property type="evidence" value="ECO:0007669"/>
    <property type="project" value="UniProtKB-EC"/>
</dbReference>
<comment type="catalytic activity">
    <reaction evidence="12">
        <text>L-threonine + hydrogencarbonate + ATP = L-threonylcarbamoyladenylate + diphosphate + H2O</text>
        <dbReference type="Rhea" id="RHEA:36407"/>
        <dbReference type="ChEBI" id="CHEBI:15377"/>
        <dbReference type="ChEBI" id="CHEBI:17544"/>
        <dbReference type="ChEBI" id="CHEBI:30616"/>
        <dbReference type="ChEBI" id="CHEBI:33019"/>
        <dbReference type="ChEBI" id="CHEBI:57926"/>
        <dbReference type="ChEBI" id="CHEBI:73682"/>
        <dbReference type="EC" id="2.7.7.87"/>
    </reaction>
</comment>
<evidence type="ECO:0000256" key="3">
    <source>
        <dbReference type="ARBA" id="ARBA00012584"/>
    </source>
</evidence>
<evidence type="ECO:0000313" key="16">
    <source>
        <dbReference type="EMBL" id="PIA95900.1"/>
    </source>
</evidence>
<comment type="caution">
    <text evidence="16">The sequence shown here is derived from an EMBL/GenBank/DDBJ whole genome shotgun (WGS) entry which is preliminary data.</text>
</comment>
<evidence type="ECO:0000256" key="1">
    <source>
        <dbReference type="ARBA" id="ARBA00004496"/>
    </source>
</evidence>
<evidence type="ECO:0000313" key="17">
    <source>
        <dbReference type="Proteomes" id="UP000230605"/>
    </source>
</evidence>
<dbReference type="FunFam" id="3.90.870.10:FF:000008">
    <property type="entry name" value="Threonylcarbamoyl-AMP synthase"/>
    <property type="match status" value="1"/>
</dbReference>